<feature type="transmembrane region" description="Helical" evidence="1">
    <location>
        <begin position="120"/>
        <end position="145"/>
    </location>
</feature>
<feature type="transmembrane region" description="Helical" evidence="1">
    <location>
        <begin position="28"/>
        <end position="46"/>
    </location>
</feature>
<accession>R0AZG0</accession>
<protein>
    <submittedName>
        <fullName evidence="2">Uncharacterized protein</fullName>
    </submittedName>
</protein>
<dbReference type="AlphaFoldDB" id="R0AZG0"/>
<dbReference type="HOGENOM" id="CLU_123238_0_0_9"/>
<evidence type="ECO:0000313" key="2">
    <source>
        <dbReference type="EMBL" id="ENZ38144.1"/>
    </source>
</evidence>
<reference evidence="2 3" key="1">
    <citation type="submission" date="2013-01" db="EMBL/GenBank/DDBJ databases">
        <title>The Genome Sequence of Clostridium bolteae 90B8.</title>
        <authorList>
            <consortium name="The Broad Institute Genome Sequencing Platform"/>
            <person name="Earl A."/>
            <person name="Ward D."/>
            <person name="Feldgarden M."/>
            <person name="Gevers D."/>
            <person name="Courvalin P."/>
            <person name="Lambert T."/>
            <person name="Walker B."/>
            <person name="Young S.K."/>
            <person name="Zeng Q."/>
            <person name="Gargeya S."/>
            <person name="Fitzgerald M."/>
            <person name="Haas B."/>
            <person name="Abouelleil A."/>
            <person name="Alvarado L."/>
            <person name="Arachchi H.M."/>
            <person name="Berlin A.M."/>
            <person name="Chapman S.B."/>
            <person name="Dewar J."/>
            <person name="Goldberg J."/>
            <person name="Griggs A."/>
            <person name="Gujja S."/>
            <person name="Hansen M."/>
            <person name="Howarth C."/>
            <person name="Imamovic A."/>
            <person name="Larimer J."/>
            <person name="McCowan C."/>
            <person name="Murphy C."/>
            <person name="Neiman D."/>
            <person name="Pearson M."/>
            <person name="Priest M."/>
            <person name="Roberts A."/>
            <person name="Saif S."/>
            <person name="Shea T."/>
            <person name="Sisk P."/>
            <person name="Sykes S."/>
            <person name="Wortman J."/>
            <person name="Nusbaum C."/>
            <person name="Birren B."/>
        </authorList>
    </citation>
    <scope>NUCLEOTIDE SEQUENCE [LARGE SCALE GENOMIC DNA]</scope>
    <source>
        <strain evidence="2 3">90B8</strain>
    </source>
</reference>
<evidence type="ECO:0000256" key="1">
    <source>
        <dbReference type="SAM" id="Phobius"/>
    </source>
</evidence>
<dbReference type="EMBL" id="AGYG01000019">
    <property type="protein sequence ID" value="ENZ38144.1"/>
    <property type="molecule type" value="Genomic_DNA"/>
</dbReference>
<keyword evidence="1" id="KW-0812">Transmembrane</keyword>
<gene>
    <name evidence="2" type="ORF">HMPREF1097_02730</name>
</gene>
<proteinExistence type="predicted"/>
<dbReference type="Pfam" id="PF06541">
    <property type="entry name" value="ABC_trans_CmpB"/>
    <property type="match status" value="1"/>
</dbReference>
<sequence length="178" mass="20708">MTRLKPNVMVRPVSKGIKYMNKRKWTHILAKLLTLFLVGYCTYIALEVTYRNVSYPLMGCVGGISLLLFDQINNKISWNLDLILQGFIGSAIVTSFELFIGEALKVLNHPLMWDYSNMPFNYDGVICLPFSIVWIIITILGILVADAYNYYLFHEEPRPYYWIIGHYFVMPKRYCNGE</sequence>
<comment type="caution">
    <text evidence="2">The sequence shown here is derived from an EMBL/GenBank/DDBJ whole genome shotgun (WGS) entry which is preliminary data.</text>
</comment>
<name>R0AZG0_9FIRM</name>
<evidence type="ECO:0000313" key="3">
    <source>
        <dbReference type="Proteomes" id="UP000013041"/>
    </source>
</evidence>
<feature type="transmembrane region" description="Helical" evidence="1">
    <location>
        <begin position="52"/>
        <end position="70"/>
    </location>
</feature>
<feature type="transmembrane region" description="Helical" evidence="1">
    <location>
        <begin position="82"/>
        <end position="100"/>
    </location>
</feature>
<keyword evidence="1" id="KW-0472">Membrane</keyword>
<organism evidence="2 3">
    <name type="scientific">Enterocloster bolteae 90B8</name>
    <dbReference type="NCBI Taxonomy" id="997897"/>
    <lineage>
        <taxon>Bacteria</taxon>
        <taxon>Bacillati</taxon>
        <taxon>Bacillota</taxon>
        <taxon>Clostridia</taxon>
        <taxon>Lachnospirales</taxon>
        <taxon>Lachnospiraceae</taxon>
        <taxon>Enterocloster</taxon>
    </lineage>
</organism>
<dbReference type="InterPro" id="IPR010540">
    <property type="entry name" value="CmpB_TMEM229"/>
</dbReference>
<dbReference type="Proteomes" id="UP000013041">
    <property type="component" value="Unassembled WGS sequence"/>
</dbReference>
<keyword evidence="1" id="KW-1133">Transmembrane helix</keyword>